<dbReference type="PANTHER" id="PTHR30329">
    <property type="entry name" value="STATOR ELEMENT OF FLAGELLAR MOTOR COMPLEX"/>
    <property type="match status" value="1"/>
</dbReference>
<protein>
    <recommendedName>
        <fullName evidence="2">OmpA-like domain-containing protein</fullName>
    </recommendedName>
</protein>
<dbReference type="CDD" id="cd07185">
    <property type="entry name" value="OmpA_C-like"/>
    <property type="match status" value="1"/>
</dbReference>
<dbReference type="GO" id="GO:0016020">
    <property type="term" value="C:membrane"/>
    <property type="evidence" value="ECO:0007669"/>
    <property type="project" value="UniProtKB-UniRule"/>
</dbReference>
<dbReference type="EMBL" id="AGDV01000020">
    <property type="protein sequence ID" value="EMB31699.1"/>
    <property type="molecule type" value="Genomic_DNA"/>
</dbReference>
<keyword evidence="1" id="KW-0472">Membrane</keyword>
<evidence type="ECO:0000313" key="3">
    <source>
        <dbReference type="EMBL" id="EMB31699.1"/>
    </source>
</evidence>
<sequence>MKYRIFKNNILKKLVLFVFVLLFSLLFAQEGEKNAEFLFKFKFIDDDAYKIHSVVDEKVYVNGKFHHKAQIINRIEVEVSDIETGEGEKNASALFSCMFMTSEQNSNKTFDWSRNYPSIFRRDDAGFYSIGDEYFMPVVRNVPTFPKHPVKPGDTWIGEGFEAHDFRDAFGIEKPFTFPFKVEYQYIGFAEIDGQIYRHITASYDLNHVVPQKVLKNYKGKIDVPVKILGKSRQNLYWDEERGNLYCYNEEFSIKMLLYSGYTYDFIGTARAKVIEVKKIDTAAEEEIKKSVEDLNLENTTIEKTDEGLTISIENIQFLPNSAILRESEKEKLKKIGEILLKFPDREFLISGHTALAGTEEERQKLSEERAAAVANYLIDLGVQKREHVYTRGFGARRPVAANNSPENMAKNRRVEITILDK</sequence>
<reference evidence="3" key="1">
    <citation type="submission" date="2012-01" db="EMBL/GenBank/DDBJ databases">
        <title>The Genome Sequence of Treponema denticola H-22.</title>
        <authorList>
            <consortium name="The Broad Institute Genome Sequencing Platform"/>
            <person name="Earl A."/>
            <person name="Ward D."/>
            <person name="Feldgarden M."/>
            <person name="Gevers D."/>
            <person name="Blanton J.M."/>
            <person name="Fenno C.J."/>
            <person name="Baranova O.V."/>
            <person name="Mathney J."/>
            <person name="Dewhirst F.E."/>
            <person name="Izard J."/>
            <person name="Young S.K."/>
            <person name="Zeng Q."/>
            <person name="Gargeya S."/>
            <person name="Fitzgerald M."/>
            <person name="Haas B."/>
            <person name="Abouelleil A."/>
            <person name="Alvarado L."/>
            <person name="Arachchi H.M."/>
            <person name="Berlin A."/>
            <person name="Chapman S.B."/>
            <person name="Gearin G."/>
            <person name="Goldberg J."/>
            <person name="Griggs A."/>
            <person name="Gujja S."/>
            <person name="Hansen M."/>
            <person name="Heiman D."/>
            <person name="Howarth C."/>
            <person name="Larimer J."/>
            <person name="Lui A."/>
            <person name="MacDonald P.J.P."/>
            <person name="McCowen C."/>
            <person name="Montmayeur A."/>
            <person name="Murphy C."/>
            <person name="Neiman D."/>
            <person name="Pearson M."/>
            <person name="Priest M."/>
            <person name="Roberts A."/>
            <person name="Saif S."/>
            <person name="Shea T."/>
            <person name="Sisk P."/>
            <person name="Stolte C."/>
            <person name="Sykes S."/>
            <person name="Wortman J."/>
            <person name="Nusbaum C."/>
            <person name="Birren B."/>
        </authorList>
    </citation>
    <scope>NUCLEOTIDE SEQUENCE [LARGE SCALE GENOMIC DNA]</scope>
    <source>
        <strain evidence="3">H-22</strain>
    </source>
</reference>
<dbReference type="PANTHER" id="PTHR30329:SF21">
    <property type="entry name" value="LIPOPROTEIN YIAD-RELATED"/>
    <property type="match status" value="1"/>
</dbReference>
<evidence type="ECO:0000259" key="2">
    <source>
        <dbReference type="PROSITE" id="PS51123"/>
    </source>
</evidence>
<dbReference type="InterPro" id="IPR050330">
    <property type="entry name" value="Bact_OuterMem_StrucFunc"/>
</dbReference>
<dbReference type="PROSITE" id="PS51123">
    <property type="entry name" value="OMPA_2"/>
    <property type="match status" value="1"/>
</dbReference>
<dbReference type="Proteomes" id="UP000011705">
    <property type="component" value="Chromosome"/>
</dbReference>
<comment type="caution">
    <text evidence="3">The sequence shown here is derived from an EMBL/GenBank/DDBJ whole genome shotgun (WGS) entry which is preliminary data.</text>
</comment>
<dbReference type="HOGENOM" id="CLU_045523_1_0_12"/>
<accession>A0A0E2EFS0</accession>
<dbReference type="Pfam" id="PF00691">
    <property type="entry name" value="OmpA"/>
    <property type="match status" value="1"/>
</dbReference>
<gene>
    <name evidence="3" type="ORF">HMPREF9726_02079</name>
</gene>
<dbReference type="PATRIC" id="fig|999432.5.peg.2160"/>
<dbReference type="InterPro" id="IPR036737">
    <property type="entry name" value="OmpA-like_sf"/>
</dbReference>
<dbReference type="Gene3D" id="3.30.1330.60">
    <property type="entry name" value="OmpA-like domain"/>
    <property type="match status" value="1"/>
</dbReference>
<name>A0A0E2EFS0_TREDN</name>
<dbReference type="AlphaFoldDB" id="A0A0E2EFS0"/>
<organism evidence="3">
    <name type="scientific">Treponema denticola H-22</name>
    <dbReference type="NCBI Taxonomy" id="999432"/>
    <lineage>
        <taxon>Bacteria</taxon>
        <taxon>Pseudomonadati</taxon>
        <taxon>Spirochaetota</taxon>
        <taxon>Spirochaetia</taxon>
        <taxon>Spirochaetales</taxon>
        <taxon>Treponemataceae</taxon>
        <taxon>Treponema</taxon>
    </lineage>
</organism>
<dbReference type="RefSeq" id="WP_002685474.1">
    <property type="nucleotide sequence ID" value="NZ_CM001795.1"/>
</dbReference>
<proteinExistence type="predicted"/>
<evidence type="ECO:0000256" key="1">
    <source>
        <dbReference type="PROSITE-ProRule" id="PRU00473"/>
    </source>
</evidence>
<dbReference type="SUPFAM" id="SSF103088">
    <property type="entry name" value="OmpA-like"/>
    <property type="match status" value="1"/>
</dbReference>
<dbReference type="InterPro" id="IPR006665">
    <property type="entry name" value="OmpA-like"/>
</dbReference>
<feature type="domain" description="OmpA-like" evidence="2">
    <location>
        <begin position="305"/>
        <end position="422"/>
    </location>
</feature>